<keyword evidence="14" id="KW-0443">Lipid metabolism</keyword>
<evidence type="ECO:0000256" key="11">
    <source>
        <dbReference type="ARBA" id="ARBA00022692"/>
    </source>
</evidence>
<evidence type="ECO:0000256" key="13">
    <source>
        <dbReference type="ARBA" id="ARBA00022989"/>
    </source>
</evidence>
<accession>A0AAW6TV11</accession>
<organism evidence="25 26">
    <name type="scientific">Anaerobaca lacustris</name>
    <dbReference type="NCBI Taxonomy" id="3044600"/>
    <lineage>
        <taxon>Bacteria</taxon>
        <taxon>Pseudomonadati</taxon>
        <taxon>Planctomycetota</taxon>
        <taxon>Phycisphaerae</taxon>
        <taxon>Sedimentisphaerales</taxon>
        <taxon>Anaerobacaceae</taxon>
        <taxon>Anaerobaca</taxon>
    </lineage>
</organism>
<feature type="transmembrane region" description="Helical" evidence="24">
    <location>
        <begin position="249"/>
        <end position="270"/>
    </location>
</feature>
<comment type="catalytic activity">
    <reaction evidence="1">
        <text>a 1,2-diacyl-sn-glycero-3-phosphate + CTP + H(+) = a CDP-1,2-diacyl-sn-glycerol + diphosphate</text>
        <dbReference type="Rhea" id="RHEA:16229"/>
        <dbReference type="ChEBI" id="CHEBI:15378"/>
        <dbReference type="ChEBI" id="CHEBI:33019"/>
        <dbReference type="ChEBI" id="CHEBI:37563"/>
        <dbReference type="ChEBI" id="CHEBI:58332"/>
        <dbReference type="ChEBI" id="CHEBI:58608"/>
        <dbReference type="EC" id="2.7.7.41"/>
    </reaction>
</comment>
<dbReference type="GO" id="GO:0004605">
    <property type="term" value="F:phosphatidate cytidylyltransferase activity"/>
    <property type="evidence" value="ECO:0007669"/>
    <property type="project" value="UniProtKB-EC"/>
</dbReference>
<dbReference type="Proteomes" id="UP001431776">
    <property type="component" value="Unassembled WGS sequence"/>
</dbReference>
<dbReference type="GO" id="GO:0016024">
    <property type="term" value="P:CDP-diacylglycerol biosynthetic process"/>
    <property type="evidence" value="ECO:0007669"/>
    <property type="project" value="TreeGrafter"/>
</dbReference>
<keyword evidence="9" id="KW-0444">Lipid biosynthesis</keyword>
<feature type="transmembrane region" description="Helical" evidence="24">
    <location>
        <begin position="33"/>
        <end position="53"/>
    </location>
</feature>
<evidence type="ECO:0000256" key="20">
    <source>
        <dbReference type="ARBA" id="ARBA00032253"/>
    </source>
</evidence>
<evidence type="ECO:0000256" key="3">
    <source>
        <dbReference type="ARBA" id="ARBA00005119"/>
    </source>
</evidence>
<keyword evidence="26" id="KW-1185">Reference proteome</keyword>
<dbReference type="AlphaFoldDB" id="A0AAW6TV11"/>
<dbReference type="Pfam" id="PF01148">
    <property type="entry name" value="CTP_transf_1"/>
    <property type="match status" value="1"/>
</dbReference>
<evidence type="ECO:0000256" key="10">
    <source>
        <dbReference type="ARBA" id="ARBA00022679"/>
    </source>
</evidence>
<feature type="transmembrane region" description="Helical" evidence="24">
    <location>
        <begin position="114"/>
        <end position="138"/>
    </location>
</feature>
<comment type="caution">
    <text evidence="25">The sequence shown here is derived from an EMBL/GenBank/DDBJ whole genome shotgun (WGS) entry which is preliminary data.</text>
</comment>
<keyword evidence="13 24" id="KW-1133">Transmembrane helix</keyword>
<evidence type="ECO:0000256" key="8">
    <source>
        <dbReference type="ARBA" id="ARBA00022475"/>
    </source>
</evidence>
<feature type="transmembrane region" description="Helical" evidence="24">
    <location>
        <begin position="185"/>
        <end position="203"/>
    </location>
</feature>
<evidence type="ECO:0000256" key="9">
    <source>
        <dbReference type="ARBA" id="ARBA00022516"/>
    </source>
</evidence>
<evidence type="ECO:0000256" key="4">
    <source>
        <dbReference type="ARBA" id="ARBA00005189"/>
    </source>
</evidence>
<evidence type="ECO:0000256" key="19">
    <source>
        <dbReference type="ARBA" id="ARBA00031825"/>
    </source>
</evidence>
<evidence type="ECO:0000256" key="16">
    <source>
        <dbReference type="ARBA" id="ARBA00023209"/>
    </source>
</evidence>
<feature type="transmembrane region" description="Helical" evidence="24">
    <location>
        <begin position="60"/>
        <end position="78"/>
    </location>
</feature>
<sequence>MTLVFGGLVILDGWLDGSATAAAGDDKAVRGTLLTALVAIVLALATVEFANLAAAKGLRVLLGPGIGGVVLLSTAWYWPQWLGVPLHACVLWTLVFALLASVLAQYWRYGTDGVLANCGVSCLAVLYLGLLAAFVVGIRVDVGLWETLMLMFVVKASDIGAFTFGKLFGRHKFSPRISPGKTWEGMAGATIVAMGTSFAFAAAFGIMAWSWALVFGGCFAVIGQLGDLTESMMKRDAQQKDSANRVPGFGGILDVIDSPLVAAPFGYLFFRLVV</sequence>
<keyword evidence="12 25" id="KW-0548">Nucleotidyltransferase</keyword>
<evidence type="ECO:0000256" key="18">
    <source>
        <dbReference type="ARBA" id="ARBA00029893"/>
    </source>
</evidence>
<feature type="transmembrane region" description="Helical" evidence="24">
    <location>
        <begin position="209"/>
        <end position="228"/>
    </location>
</feature>
<dbReference type="PANTHER" id="PTHR46382">
    <property type="entry name" value="PHOSPHATIDATE CYTIDYLYLTRANSFERASE"/>
    <property type="match status" value="1"/>
</dbReference>
<keyword evidence="10 25" id="KW-0808">Transferase</keyword>
<evidence type="ECO:0000256" key="14">
    <source>
        <dbReference type="ARBA" id="ARBA00023098"/>
    </source>
</evidence>
<evidence type="ECO:0000256" key="2">
    <source>
        <dbReference type="ARBA" id="ARBA00004651"/>
    </source>
</evidence>
<protein>
    <recommendedName>
        <fullName evidence="7">Phosphatidate cytidylyltransferase</fullName>
        <ecNumber evidence="6">2.7.7.41</ecNumber>
    </recommendedName>
    <alternativeName>
        <fullName evidence="20">CDP-DAG synthase</fullName>
    </alternativeName>
    <alternativeName>
        <fullName evidence="22">CDP-DG synthase</fullName>
    </alternativeName>
    <alternativeName>
        <fullName evidence="18">CDP-diacylglycerol synthase</fullName>
    </alternativeName>
    <alternativeName>
        <fullName evidence="21">CDP-diglyceride pyrophosphorylase</fullName>
    </alternativeName>
    <alternativeName>
        <fullName evidence="23">CDP-diglyceride synthase</fullName>
    </alternativeName>
    <alternativeName>
        <fullName evidence="19">CTP:phosphatidate cytidylyltransferase</fullName>
    </alternativeName>
</protein>
<comment type="pathway">
    <text evidence="3">Phospholipid metabolism; CDP-diacylglycerol biosynthesis; CDP-diacylglycerol from sn-glycerol 3-phosphate: step 3/3.</text>
</comment>
<name>A0AAW6TV11_9BACT</name>
<evidence type="ECO:0000256" key="24">
    <source>
        <dbReference type="SAM" id="Phobius"/>
    </source>
</evidence>
<evidence type="ECO:0000256" key="5">
    <source>
        <dbReference type="ARBA" id="ARBA00010185"/>
    </source>
</evidence>
<dbReference type="GO" id="GO:0005886">
    <property type="term" value="C:plasma membrane"/>
    <property type="evidence" value="ECO:0007669"/>
    <property type="project" value="UniProtKB-SubCell"/>
</dbReference>
<gene>
    <name evidence="25" type="ORF">QJ522_10215</name>
</gene>
<proteinExistence type="inferred from homology"/>
<evidence type="ECO:0000313" key="26">
    <source>
        <dbReference type="Proteomes" id="UP001431776"/>
    </source>
</evidence>
<evidence type="ECO:0000256" key="6">
    <source>
        <dbReference type="ARBA" id="ARBA00012487"/>
    </source>
</evidence>
<evidence type="ECO:0000256" key="23">
    <source>
        <dbReference type="ARBA" id="ARBA00033406"/>
    </source>
</evidence>
<evidence type="ECO:0000256" key="12">
    <source>
        <dbReference type="ARBA" id="ARBA00022695"/>
    </source>
</evidence>
<comment type="similarity">
    <text evidence="5">Belongs to the CDS family.</text>
</comment>
<keyword evidence="16" id="KW-0594">Phospholipid biosynthesis</keyword>
<evidence type="ECO:0000256" key="15">
    <source>
        <dbReference type="ARBA" id="ARBA00023136"/>
    </source>
</evidence>
<evidence type="ECO:0000256" key="22">
    <source>
        <dbReference type="ARBA" id="ARBA00032743"/>
    </source>
</evidence>
<evidence type="ECO:0000256" key="1">
    <source>
        <dbReference type="ARBA" id="ARBA00001698"/>
    </source>
</evidence>
<reference evidence="25" key="1">
    <citation type="submission" date="2023-05" db="EMBL/GenBank/DDBJ databases">
        <title>Anaerotaeda fermentans gen. nov., sp. nov., a novel anaerobic planctomycete of the new family within the order Sedimentisphaerales isolated from Taman Peninsula, Russia.</title>
        <authorList>
            <person name="Khomyakova M.A."/>
            <person name="Merkel A.Y."/>
            <person name="Slobodkin A.I."/>
        </authorList>
    </citation>
    <scope>NUCLEOTIDE SEQUENCE</scope>
    <source>
        <strain evidence="25">M17dextr</strain>
    </source>
</reference>
<keyword evidence="11 24" id="KW-0812">Transmembrane</keyword>
<keyword evidence="17" id="KW-1208">Phospholipid metabolism</keyword>
<feature type="transmembrane region" description="Helical" evidence="24">
    <location>
        <begin position="84"/>
        <end position="107"/>
    </location>
</feature>
<evidence type="ECO:0000256" key="21">
    <source>
        <dbReference type="ARBA" id="ARBA00032396"/>
    </source>
</evidence>
<dbReference type="PANTHER" id="PTHR46382:SF1">
    <property type="entry name" value="PHOSPHATIDATE CYTIDYLYLTRANSFERASE"/>
    <property type="match status" value="1"/>
</dbReference>
<comment type="subcellular location">
    <subcellularLocation>
        <location evidence="2">Cell membrane</location>
        <topology evidence="2">Multi-pass membrane protein</topology>
    </subcellularLocation>
</comment>
<dbReference type="EC" id="2.7.7.41" evidence="6"/>
<keyword evidence="15 24" id="KW-0472">Membrane</keyword>
<dbReference type="EMBL" id="JASCXX010000010">
    <property type="protein sequence ID" value="MDI6449415.1"/>
    <property type="molecule type" value="Genomic_DNA"/>
</dbReference>
<dbReference type="RefSeq" id="WP_349244822.1">
    <property type="nucleotide sequence ID" value="NZ_JASCXX010000010.1"/>
</dbReference>
<evidence type="ECO:0000313" key="25">
    <source>
        <dbReference type="EMBL" id="MDI6449415.1"/>
    </source>
</evidence>
<comment type="pathway">
    <text evidence="4">Lipid metabolism.</text>
</comment>
<keyword evidence="8" id="KW-1003">Cell membrane</keyword>
<feature type="transmembrane region" description="Helical" evidence="24">
    <location>
        <begin position="144"/>
        <end position="164"/>
    </location>
</feature>
<evidence type="ECO:0000256" key="7">
    <source>
        <dbReference type="ARBA" id="ARBA00019373"/>
    </source>
</evidence>
<evidence type="ECO:0000256" key="17">
    <source>
        <dbReference type="ARBA" id="ARBA00023264"/>
    </source>
</evidence>